<reference evidence="7" key="2">
    <citation type="submission" date="2016-04" db="EMBL/GenBank/DDBJ databases">
        <title>First Complete Genome Sequence of a Subdivision 6 Acidobacterium.</title>
        <authorList>
            <person name="Huang S."/>
            <person name="Vieira S."/>
            <person name="Bunk B."/>
            <person name="Riedel T."/>
            <person name="Sproeer C."/>
            <person name="Overmann J."/>
        </authorList>
    </citation>
    <scope>NUCLEOTIDE SEQUENCE [LARGE SCALE GENOMIC DNA]</scope>
    <source>
        <strain evidence="7">DSM 100886 HEG_-6_39</strain>
    </source>
</reference>
<dbReference type="InterPro" id="IPR012318">
    <property type="entry name" value="HTH_CRP"/>
</dbReference>
<dbReference type="EMBL" id="CP015136">
    <property type="protein sequence ID" value="AMY08810.1"/>
    <property type="molecule type" value="Genomic_DNA"/>
</dbReference>
<dbReference type="InterPro" id="IPR036390">
    <property type="entry name" value="WH_DNA-bd_sf"/>
</dbReference>
<dbReference type="SUPFAM" id="SSF51206">
    <property type="entry name" value="cAMP-binding domain-like"/>
    <property type="match status" value="1"/>
</dbReference>
<proteinExistence type="predicted"/>
<dbReference type="InterPro" id="IPR050397">
    <property type="entry name" value="Env_Response_Regulators"/>
</dbReference>
<gene>
    <name evidence="6" type="primary">fnr</name>
    <name evidence="6" type="ORF">LuPra_02016</name>
</gene>
<accession>A0A143PKN6</accession>
<keyword evidence="3" id="KW-0804">Transcription</keyword>
<dbReference type="PANTHER" id="PTHR24567">
    <property type="entry name" value="CRP FAMILY TRANSCRIPTIONAL REGULATORY PROTEIN"/>
    <property type="match status" value="1"/>
</dbReference>
<dbReference type="Pfam" id="PF13545">
    <property type="entry name" value="HTH_Crp_2"/>
    <property type="match status" value="1"/>
</dbReference>
<keyword evidence="7" id="KW-1185">Reference proteome</keyword>
<dbReference type="SUPFAM" id="SSF46785">
    <property type="entry name" value="Winged helix' DNA-binding domain"/>
    <property type="match status" value="1"/>
</dbReference>
<evidence type="ECO:0000259" key="5">
    <source>
        <dbReference type="PROSITE" id="PS51063"/>
    </source>
</evidence>
<evidence type="ECO:0000256" key="1">
    <source>
        <dbReference type="ARBA" id="ARBA00023015"/>
    </source>
</evidence>
<dbReference type="CDD" id="cd00092">
    <property type="entry name" value="HTH_CRP"/>
    <property type="match status" value="1"/>
</dbReference>
<dbReference type="GO" id="GO:0003677">
    <property type="term" value="F:DNA binding"/>
    <property type="evidence" value="ECO:0007669"/>
    <property type="project" value="UniProtKB-KW"/>
</dbReference>
<dbReference type="PROSITE" id="PS50042">
    <property type="entry name" value="CNMP_BINDING_3"/>
    <property type="match status" value="1"/>
</dbReference>
<dbReference type="PROSITE" id="PS51063">
    <property type="entry name" value="HTH_CRP_2"/>
    <property type="match status" value="1"/>
</dbReference>
<dbReference type="Gene3D" id="2.60.120.10">
    <property type="entry name" value="Jelly Rolls"/>
    <property type="match status" value="1"/>
</dbReference>
<dbReference type="Proteomes" id="UP000076079">
    <property type="component" value="Chromosome"/>
</dbReference>
<dbReference type="Pfam" id="PF00027">
    <property type="entry name" value="cNMP_binding"/>
    <property type="match status" value="1"/>
</dbReference>
<dbReference type="PANTHER" id="PTHR24567:SF28">
    <property type="entry name" value="LISTERIOLYSIN REGULATORY PROTEIN"/>
    <property type="match status" value="1"/>
</dbReference>
<evidence type="ECO:0000256" key="2">
    <source>
        <dbReference type="ARBA" id="ARBA00023125"/>
    </source>
</evidence>
<feature type="domain" description="HTH crp-type" evidence="5">
    <location>
        <begin position="157"/>
        <end position="230"/>
    </location>
</feature>
<dbReference type="SMART" id="SM00419">
    <property type="entry name" value="HTH_CRP"/>
    <property type="match status" value="1"/>
</dbReference>
<dbReference type="InterPro" id="IPR014710">
    <property type="entry name" value="RmlC-like_jellyroll"/>
</dbReference>
<keyword evidence="2" id="KW-0238">DNA-binding</keyword>
<evidence type="ECO:0000256" key="3">
    <source>
        <dbReference type="ARBA" id="ARBA00023163"/>
    </source>
</evidence>
<dbReference type="GO" id="GO:0003700">
    <property type="term" value="F:DNA-binding transcription factor activity"/>
    <property type="evidence" value="ECO:0007669"/>
    <property type="project" value="TreeGrafter"/>
</dbReference>
<evidence type="ECO:0000313" key="7">
    <source>
        <dbReference type="Proteomes" id="UP000076079"/>
    </source>
</evidence>
<dbReference type="KEGG" id="abac:LuPra_02016"/>
<reference evidence="6 7" key="1">
    <citation type="journal article" date="2016" name="Genome Announc.">
        <title>First Complete Genome Sequence of a Subdivision 6 Acidobacterium Strain.</title>
        <authorList>
            <person name="Huang S."/>
            <person name="Vieira S."/>
            <person name="Bunk B."/>
            <person name="Riedel T."/>
            <person name="Sproer C."/>
            <person name="Overmann J."/>
        </authorList>
    </citation>
    <scope>NUCLEOTIDE SEQUENCE [LARGE SCALE GENOMIC DNA]</scope>
    <source>
        <strain evidence="7">DSM 100886 HEG_-6_39</strain>
    </source>
</reference>
<dbReference type="STRING" id="1855912.LuPra_02016"/>
<feature type="domain" description="Cyclic nucleotide-binding" evidence="4">
    <location>
        <begin position="23"/>
        <end position="143"/>
    </location>
</feature>
<dbReference type="GO" id="GO:0005829">
    <property type="term" value="C:cytosol"/>
    <property type="evidence" value="ECO:0007669"/>
    <property type="project" value="TreeGrafter"/>
</dbReference>
<protein>
    <submittedName>
        <fullName evidence="6">Fumarate and nitrate reduction regulatory protein</fullName>
    </submittedName>
</protein>
<dbReference type="InterPro" id="IPR018490">
    <property type="entry name" value="cNMP-bd_dom_sf"/>
</dbReference>
<dbReference type="AlphaFoldDB" id="A0A143PKN6"/>
<organism evidence="6 7">
    <name type="scientific">Luteitalea pratensis</name>
    <dbReference type="NCBI Taxonomy" id="1855912"/>
    <lineage>
        <taxon>Bacteria</taxon>
        <taxon>Pseudomonadati</taxon>
        <taxon>Acidobacteriota</taxon>
        <taxon>Vicinamibacteria</taxon>
        <taxon>Vicinamibacterales</taxon>
        <taxon>Vicinamibacteraceae</taxon>
        <taxon>Luteitalea</taxon>
    </lineage>
</organism>
<dbReference type="InterPro" id="IPR036388">
    <property type="entry name" value="WH-like_DNA-bd_sf"/>
</dbReference>
<sequence precursor="true">MRQGLSAKVSPMPIAASLLRSRVFDGLTDAERACWLDRGTTATFARGQTVARQGEPARSFYVLESGFLKLLQLTAEGTELIMRFVVPGEPFGGVVALSDAPYPVTAVAVQPSVVRTWSRETVADLLGVTPQVRVNIMREMASHMTHLLTRVRELTTARVDERLAHTLLRLARQCGRPTPDGVLITQRLTRQEFADLTGTTLYTVSRTLTKWESMGLIETRKRLLLLRSLEKLERVGGAEDE</sequence>
<dbReference type="InterPro" id="IPR000595">
    <property type="entry name" value="cNMP-bd_dom"/>
</dbReference>
<dbReference type="SMART" id="SM00100">
    <property type="entry name" value="cNMP"/>
    <property type="match status" value="1"/>
</dbReference>
<evidence type="ECO:0000259" key="4">
    <source>
        <dbReference type="PROSITE" id="PS50042"/>
    </source>
</evidence>
<dbReference type="Gene3D" id="1.10.10.10">
    <property type="entry name" value="Winged helix-like DNA-binding domain superfamily/Winged helix DNA-binding domain"/>
    <property type="match status" value="1"/>
</dbReference>
<name>A0A143PKN6_LUTPR</name>
<evidence type="ECO:0000313" key="6">
    <source>
        <dbReference type="EMBL" id="AMY08810.1"/>
    </source>
</evidence>
<dbReference type="CDD" id="cd00038">
    <property type="entry name" value="CAP_ED"/>
    <property type="match status" value="1"/>
</dbReference>
<dbReference type="OrthoDB" id="117885at2"/>
<keyword evidence="1" id="KW-0805">Transcription regulation</keyword>